<gene>
    <name evidence="2" type="ORF">H7348_07445</name>
    <name evidence="3" type="ORF">IAU68_02640</name>
</gene>
<dbReference type="Proteomes" id="UP000642876">
    <property type="component" value="Unassembled WGS sequence"/>
</dbReference>
<evidence type="ECO:0000313" key="3">
    <source>
        <dbReference type="EMBL" id="QNP90695.1"/>
    </source>
</evidence>
<dbReference type="EMBL" id="CP061032">
    <property type="protein sequence ID" value="QNP90695.1"/>
    <property type="molecule type" value="Genomic_DNA"/>
</dbReference>
<feature type="region of interest" description="Disordered" evidence="1">
    <location>
        <begin position="128"/>
        <end position="153"/>
    </location>
</feature>
<feature type="compositionally biased region" description="Basic and acidic residues" evidence="1">
    <location>
        <begin position="130"/>
        <end position="143"/>
    </location>
</feature>
<dbReference type="KEGG" id="cluj:IAU68_02640"/>
<organism evidence="3 4">
    <name type="scientific">Corynebacterium lujinxingii</name>
    <dbReference type="NCBI Taxonomy" id="2763010"/>
    <lineage>
        <taxon>Bacteria</taxon>
        <taxon>Bacillati</taxon>
        <taxon>Actinomycetota</taxon>
        <taxon>Actinomycetes</taxon>
        <taxon>Mycobacteriales</taxon>
        <taxon>Corynebacteriaceae</taxon>
        <taxon>Corynebacterium</taxon>
    </lineage>
</organism>
<dbReference type="EMBL" id="JACMYE010000005">
    <property type="protein sequence ID" value="MBC3179144.1"/>
    <property type="molecule type" value="Genomic_DNA"/>
</dbReference>
<protein>
    <submittedName>
        <fullName evidence="3">Uncharacterized protein</fullName>
    </submittedName>
</protein>
<evidence type="ECO:0000313" key="4">
    <source>
        <dbReference type="Proteomes" id="UP000516235"/>
    </source>
</evidence>
<evidence type="ECO:0000313" key="5">
    <source>
        <dbReference type="Proteomes" id="UP000642876"/>
    </source>
</evidence>
<dbReference type="RefSeq" id="WP_171194185.1">
    <property type="nucleotide sequence ID" value="NZ_CP061032.1"/>
</dbReference>
<proteinExistence type="predicted"/>
<dbReference type="Proteomes" id="UP000516235">
    <property type="component" value="Chromosome"/>
</dbReference>
<sequence length="168" mass="18180">MSPAQPNKEAPLGELLKVAVGCIETPSLLPGELKILTQIALLADDTTGPTLTAHGTVRHATAGRVDNLGGDRMHAWLKRDLIESRLFVFTGTGWLKEVDGPEHDGAYQLNLARLKRLLDLTEAHLATGEEDPKAVEEADREYPGDFGADPPEDLAEQIDRILVSNPAT</sequence>
<name>A0A7H0K079_9CORY</name>
<accession>A0A7H0K079</accession>
<dbReference type="AlphaFoldDB" id="A0A7H0K079"/>
<reference evidence="4 5" key="1">
    <citation type="submission" date="2020-08" db="EMBL/GenBank/DDBJ databases">
        <title>novel species in genus Corynebacterium.</title>
        <authorList>
            <person name="Zhang G."/>
        </authorList>
    </citation>
    <scope>NUCLEOTIDE SEQUENCE [LARGE SCALE GENOMIC DNA]</scope>
    <source>
        <strain evidence="3">Zg-917</strain>
        <strain evidence="4 5">zg-917</strain>
    </source>
</reference>
<evidence type="ECO:0000256" key="1">
    <source>
        <dbReference type="SAM" id="MobiDB-lite"/>
    </source>
</evidence>
<keyword evidence="5" id="KW-1185">Reference proteome</keyword>
<evidence type="ECO:0000313" key="2">
    <source>
        <dbReference type="EMBL" id="MBC3179144.1"/>
    </source>
</evidence>